<comment type="caution">
    <text evidence="3">The sequence shown here is derived from an EMBL/GenBank/DDBJ whole genome shotgun (WGS) entry which is preliminary data.</text>
</comment>
<evidence type="ECO:0000259" key="2">
    <source>
        <dbReference type="Pfam" id="PF13962"/>
    </source>
</evidence>
<feature type="transmembrane region" description="Helical" evidence="1">
    <location>
        <begin position="303"/>
        <end position="322"/>
    </location>
</feature>
<accession>A0AA39TBQ2</accession>
<dbReference type="SUPFAM" id="SSF48403">
    <property type="entry name" value="Ankyrin repeat"/>
    <property type="match status" value="1"/>
</dbReference>
<dbReference type="PANTHER" id="PTHR24177">
    <property type="entry name" value="CASKIN"/>
    <property type="match status" value="1"/>
</dbReference>
<keyword evidence="1" id="KW-0812">Transmembrane</keyword>
<feature type="domain" description="PGG" evidence="2">
    <location>
        <begin position="182"/>
        <end position="295"/>
    </location>
</feature>
<dbReference type="PANTHER" id="PTHR24177:SF356">
    <property type="entry name" value="ANKYRIN REPEAT PLANT-LIKE PROTEIN"/>
    <property type="match status" value="1"/>
</dbReference>
<protein>
    <recommendedName>
        <fullName evidence="2">PGG domain-containing protein</fullName>
    </recommendedName>
</protein>
<gene>
    <name evidence="3" type="ORF">LWI29_014013</name>
</gene>
<evidence type="ECO:0000313" key="4">
    <source>
        <dbReference type="Proteomes" id="UP001168877"/>
    </source>
</evidence>
<dbReference type="InterPro" id="IPR026961">
    <property type="entry name" value="PGG_dom"/>
</dbReference>
<reference evidence="3" key="2">
    <citation type="submission" date="2023-06" db="EMBL/GenBank/DDBJ databases">
        <authorList>
            <person name="Swenson N.G."/>
            <person name="Wegrzyn J.L."/>
            <person name="Mcevoy S.L."/>
        </authorList>
    </citation>
    <scope>NUCLEOTIDE SEQUENCE</scope>
    <source>
        <strain evidence="3">NS2018</strain>
        <tissue evidence="3">Leaf</tissue>
    </source>
</reference>
<organism evidence="3 4">
    <name type="scientific">Acer saccharum</name>
    <name type="common">Sugar maple</name>
    <dbReference type="NCBI Taxonomy" id="4024"/>
    <lineage>
        <taxon>Eukaryota</taxon>
        <taxon>Viridiplantae</taxon>
        <taxon>Streptophyta</taxon>
        <taxon>Embryophyta</taxon>
        <taxon>Tracheophyta</taxon>
        <taxon>Spermatophyta</taxon>
        <taxon>Magnoliopsida</taxon>
        <taxon>eudicotyledons</taxon>
        <taxon>Gunneridae</taxon>
        <taxon>Pentapetalae</taxon>
        <taxon>rosids</taxon>
        <taxon>malvids</taxon>
        <taxon>Sapindales</taxon>
        <taxon>Sapindaceae</taxon>
        <taxon>Hippocastanoideae</taxon>
        <taxon>Acereae</taxon>
        <taxon>Acer</taxon>
    </lineage>
</organism>
<dbReference type="AlphaFoldDB" id="A0AA39TBQ2"/>
<dbReference type="EMBL" id="JAUESC010000001">
    <property type="protein sequence ID" value="KAK0607372.1"/>
    <property type="molecule type" value="Genomic_DNA"/>
</dbReference>
<evidence type="ECO:0000313" key="3">
    <source>
        <dbReference type="EMBL" id="KAK0607372.1"/>
    </source>
</evidence>
<proteinExistence type="predicted"/>
<feature type="transmembrane region" description="Helical" evidence="1">
    <location>
        <begin position="192"/>
        <end position="210"/>
    </location>
</feature>
<keyword evidence="4" id="KW-1185">Reference proteome</keyword>
<name>A0AA39TBQ2_ACESA</name>
<keyword evidence="1" id="KW-0472">Membrane</keyword>
<dbReference type="InterPro" id="IPR036770">
    <property type="entry name" value="Ankyrin_rpt-contain_sf"/>
</dbReference>
<evidence type="ECO:0000256" key="1">
    <source>
        <dbReference type="SAM" id="Phobius"/>
    </source>
</evidence>
<sequence length="345" mass="39126">MMFTHNRKLMMSSQALELVKCLERAIEAQKMDIGELIKKPSNLLFDAAKSGKFEFLAELVRSYPDLVLLLDEQRQSIFHIAILHRHTNIFNLIYEIGFEKDILATYEDKEKNTMLHLAAKYPNPPSVSKLPGAALEMQQELLTFEEVEMMMQPSLREKKNVDGLTPRELFTIEHKNLLLSGEKWMKNTASSCMVIATLITTMVFSAAFTVPGGNNDKTGIPIRLMETSFHVFAISDTIALSSSSISILMFLSILTSGYTEMDFQRSLPLKLMVGLSALFISIIAMMITFSSTFFLVYHDKSNSMPILTFMFVSVPIALFVILQYPLLRDILYTTCRSRFLPTLAK</sequence>
<keyword evidence="1" id="KW-1133">Transmembrane helix</keyword>
<dbReference type="GO" id="GO:0016020">
    <property type="term" value="C:membrane"/>
    <property type="evidence" value="ECO:0007669"/>
    <property type="project" value="TreeGrafter"/>
</dbReference>
<feature type="transmembrane region" description="Helical" evidence="1">
    <location>
        <begin position="230"/>
        <end position="254"/>
    </location>
</feature>
<dbReference type="Gene3D" id="1.25.40.20">
    <property type="entry name" value="Ankyrin repeat-containing domain"/>
    <property type="match status" value="1"/>
</dbReference>
<dbReference type="Proteomes" id="UP001168877">
    <property type="component" value="Unassembled WGS sequence"/>
</dbReference>
<feature type="transmembrane region" description="Helical" evidence="1">
    <location>
        <begin position="275"/>
        <end position="297"/>
    </location>
</feature>
<dbReference type="Pfam" id="PF13962">
    <property type="entry name" value="PGG"/>
    <property type="match status" value="1"/>
</dbReference>
<reference evidence="3" key="1">
    <citation type="journal article" date="2022" name="Plant J.">
        <title>Strategies of tolerance reflected in two North American maple genomes.</title>
        <authorList>
            <person name="McEvoy S.L."/>
            <person name="Sezen U.U."/>
            <person name="Trouern-Trend A."/>
            <person name="McMahon S.M."/>
            <person name="Schaberg P.G."/>
            <person name="Yang J."/>
            <person name="Wegrzyn J.L."/>
            <person name="Swenson N.G."/>
        </authorList>
    </citation>
    <scope>NUCLEOTIDE SEQUENCE</scope>
    <source>
        <strain evidence="3">NS2018</strain>
    </source>
</reference>